<name>A0A2V3ISZ3_9FLOR</name>
<dbReference type="Proteomes" id="UP000247409">
    <property type="component" value="Unassembled WGS sequence"/>
</dbReference>
<organism evidence="2 3">
    <name type="scientific">Gracilariopsis chorda</name>
    <dbReference type="NCBI Taxonomy" id="448386"/>
    <lineage>
        <taxon>Eukaryota</taxon>
        <taxon>Rhodophyta</taxon>
        <taxon>Florideophyceae</taxon>
        <taxon>Rhodymeniophycidae</taxon>
        <taxon>Gracilariales</taxon>
        <taxon>Gracilariaceae</taxon>
        <taxon>Gracilariopsis</taxon>
    </lineage>
</organism>
<reference evidence="2 3" key="1">
    <citation type="journal article" date="2018" name="Mol. Biol. Evol.">
        <title>Analysis of the draft genome of the red seaweed Gracilariopsis chorda provides insights into genome size evolution in Rhodophyta.</title>
        <authorList>
            <person name="Lee J."/>
            <person name="Yang E.C."/>
            <person name="Graf L."/>
            <person name="Yang J.H."/>
            <person name="Qiu H."/>
            <person name="Zel Zion U."/>
            <person name="Chan C.X."/>
            <person name="Stephens T.G."/>
            <person name="Weber A.P.M."/>
            <person name="Boo G.H."/>
            <person name="Boo S.M."/>
            <person name="Kim K.M."/>
            <person name="Shin Y."/>
            <person name="Jung M."/>
            <person name="Lee S.J."/>
            <person name="Yim H.S."/>
            <person name="Lee J.H."/>
            <person name="Bhattacharya D."/>
            <person name="Yoon H.S."/>
        </authorList>
    </citation>
    <scope>NUCLEOTIDE SEQUENCE [LARGE SCALE GENOMIC DNA]</scope>
    <source>
        <strain evidence="2 3">SKKU-2015</strain>
        <tissue evidence="2">Whole body</tissue>
    </source>
</reference>
<sequence length="440" mass="48192">MVSLRHFFLVLALALAAVQAAVLSPVSRSSSSHSDKLVDSIVGYYENIKYSGSGKNNWHYVDIEKVDQSTLRWVNRAGRQWTLSVISDAGVVDTDKLQVGTDCPGRSVLALPRRASQLVDSLIGHYENLKYTGSGKNNWHYVDVEKVDHSTLRWTNRAGVSWTLYIQDAGNGVNIDSLIVGSDCPYYKSGYTAAGIVRDEETGLVSAILGPGGEAYNRFPGTGSEVVASVVGSYENLLYSGSGKNNWHFVQIEKVNNSTLRWTNSAGVKWTLYVRSVGGKVDTENLVVGADSPYHSRGHTIAKIERDSKSGMVTAIRGPGNEAYTRDATSSAEIVASVVGTFENLLYTGSGKNNWHYVEIEKVDESTVRWKNRAGRSWTLSVITSDGKVDTTKLSVGTDCPYYSRGYTQAELVRDADTDAIRKVIGPGSEPYTRQYRGLN</sequence>
<proteinExistence type="predicted"/>
<dbReference type="EMBL" id="NBIV01000066">
    <property type="protein sequence ID" value="PXF45219.1"/>
    <property type="molecule type" value="Genomic_DNA"/>
</dbReference>
<evidence type="ECO:0000256" key="1">
    <source>
        <dbReference type="SAM" id="SignalP"/>
    </source>
</evidence>
<feature type="signal peptide" evidence="1">
    <location>
        <begin position="1"/>
        <end position="20"/>
    </location>
</feature>
<evidence type="ECO:0000313" key="3">
    <source>
        <dbReference type="Proteomes" id="UP000247409"/>
    </source>
</evidence>
<protein>
    <submittedName>
        <fullName evidence="2">Uncharacterized protein</fullName>
    </submittedName>
</protein>
<comment type="caution">
    <text evidence="2">The sequence shown here is derived from an EMBL/GenBank/DDBJ whole genome shotgun (WGS) entry which is preliminary data.</text>
</comment>
<feature type="chain" id="PRO_5015847251" evidence="1">
    <location>
        <begin position="21"/>
        <end position="440"/>
    </location>
</feature>
<evidence type="ECO:0000313" key="2">
    <source>
        <dbReference type="EMBL" id="PXF45219.1"/>
    </source>
</evidence>
<keyword evidence="1" id="KW-0732">Signal</keyword>
<keyword evidence="3" id="KW-1185">Reference proteome</keyword>
<gene>
    <name evidence="2" type="ORF">BWQ96_04985</name>
</gene>
<dbReference type="AlphaFoldDB" id="A0A2V3ISZ3"/>
<accession>A0A2V3ISZ3</accession>